<name>A0ABM7QLV2_9GAMM</name>
<protein>
    <submittedName>
        <fullName evidence="7">Transcriptional activator NhaR</fullName>
    </submittedName>
</protein>
<gene>
    <name evidence="7" type="ORF">Atep_15430</name>
</gene>
<organism evidence="7 8">
    <name type="scientific">Allochromatium tepidum</name>
    <dbReference type="NCBI Taxonomy" id="553982"/>
    <lineage>
        <taxon>Bacteria</taxon>
        <taxon>Pseudomonadati</taxon>
        <taxon>Pseudomonadota</taxon>
        <taxon>Gammaproteobacteria</taxon>
        <taxon>Chromatiales</taxon>
        <taxon>Chromatiaceae</taxon>
        <taxon>Allochromatium</taxon>
    </lineage>
</organism>
<dbReference type="Pfam" id="PF03466">
    <property type="entry name" value="LysR_substrate"/>
    <property type="match status" value="1"/>
</dbReference>
<evidence type="ECO:0000256" key="2">
    <source>
        <dbReference type="ARBA" id="ARBA00023015"/>
    </source>
</evidence>
<keyword evidence="5" id="KW-0804">Transcription</keyword>
<keyword evidence="4" id="KW-0010">Activator</keyword>
<reference evidence="7 8" key="1">
    <citation type="submission" date="2021-04" db="EMBL/GenBank/DDBJ databases">
        <title>Complete genome sequencing of Allochromatium tepidum strain NZ.</title>
        <authorList>
            <person name="Tsukatani Y."/>
            <person name="Mori H."/>
        </authorList>
    </citation>
    <scope>NUCLEOTIDE SEQUENCE [LARGE SCALE GENOMIC DNA]</scope>
    <source>
        <strain evidence="7 8">NZ</strain>
    </source>
</reference>
<accession>A0ABM7QLV2</accession>
<dbReference type="Proteomes" id="UP000680679">
    <property type="component" value="Chromosome"/>
</dbReference>
<dbReference type="PROSITE" id="PS50931">
    <property type="entry name" value="HTH_LYSR"/>
    <property type="match status" value="1"/>
</dbReference>
<evidence type="ECO:0000256" key="1">
    <source>
        <dbReference type="ARBA" id="ARBA00009437"/>
    </source>
</evidence>
<dbReference type="SUPFAM" id="SSF46785">
    <property type="entry name" value="Winged helix' DNA-binding domain"/>
    <property type="match status" value="1"/>
</dbReference>
<dbReference type="InterPro" id="IPR036388">
    <property type="entry name" value="WH-like_DNA-bd_sf"/>
</dbReference>
<keyword evidence="3" id="KW-0238">DNA-binding</keyword>
<comment type="similarity">
    <text evidence="1">Belongs to the LysR transcriptional regulatory family.</text>
</comment>
<dbReference type="EMBL" id="AP024563">
    <property type="protein sequence ID" value="BCU06866.1"/>
    <property type="molecule type" value="Genomic_DNA"/>
</dbReference>
<dbReference type="InterPro" id="IPR005119">
    <property type="entry name" value="LysR_subst-bd"/>
</dbReference>
<evidence type="ECO:0000256" key="5">
    <source>
        <dbReference type="ARBA" id="ARBA00023163"/>
    </source>
</evidence>
<dbReference type="RefSeq" id="WP_213377700.1">
    <property type="nucleotide sequence ID" value="NZ_AP024563.1"/>
</dbReference>
<keyword evidence="2" id="KW-0805">Transcription regulation</keyword>
<dbReference type="InterPro" id="IPR000847">
    <property type="entry name" value="LysR_HTH_N"/>
</dbReference>
<feature type="domain" description="HTH lysR-type" evidence="6">
    <location>
        <begin position="1"/>
        <end position="58"/>
    </location>
</feature>
<sequence length="306" mass="33263">MNLKHLRYFWVTARAGSVAAAGNQLHLTPQTVSAQIKLLESDLGTALFKPAGRRLELTEAGRVALSYADEIFALGQEMVSSLRATGIPEHAAPVFRVGISDALPKSLIHRLLLSLRQLTKPVRLVCRDGAIETLLGELALHRIEMVLADRPMPAGLAVRGHSRKLGESALAFFAVPRLARQDVGFPACLNGAPLLLPGQNAAVRGEIDRWLGEARLSPRVVGEFDDSALMKVFAEAGEGYFPAPAIISDEICARYGVIELGRLDEVREAFWLISTERRVQHPEVRAVLEAARTAVFNIPVGGETAR</sequence>
<dbReference type="PANTHER" id="PTHR30293">
    <property type="entry name" value="TRANSCRIPTIONAL REGULATORY PROTEIN NAC-RELATED"/>
    <property type="match status" value="1"/>
</dbReference>
<evidence type="ECO:0000313" key="7">
    <source>
        <dbReference type="EMBL" id="BCU06866.1"/>
    </source>
</evidence>
<dbReference type="InterPro" id="IPR036390">
    <property type="entry name" value="WH_DNA-bd_sf"/>
</dbReference>
<dbReference type="Gene3D" id="1.10.10.10">
    <property type="entry name" value="Winged helix-like DNA-binding domain superfamily/Winged helix DNA-binding domain"/>
    <property type="match status" value="1"/>
</dbReference>
<dbReference type="SUPFAM" id="SSF53850">
    <property type="entry name" value="Periplasmic binding protein-like II"/>
    <property type="match status" value="1"/>
</dbReference>
<dbReference type="Gene3D" id="3.40.190.290">
    <property type="match status" value="1"/>
</dbReference>
<dbReference type="NCBIfam" id="NF008284">
    <property type="entry name" value="PRK11062.1"/>
    <property type="match status" value="1"/>
</dbReference>
<keyword evidence="8" id="KW-1185">Reference proteome</keyword>
<evidence type="ECO:0000259" key="6">
    <source>
        <dbReference type="PROSITE" id="PS50931"/>
    </source>
</evidence>
<dbReference type="PANTHER" id="PTHR30293:SF2">
    <property type="entry name" value="TRANSCRIPTIONAL ACTIVATOR PROTEIN NHAR"/>
    <property type="match status" value="1"/>
</dbReference>
<evidence type="ECO:0000256" key="4">
    <source>
        <dbReference type="ARBA" id="ARBA00023159"/>
    </source>
</evidence>
<dbReference type="Pfam" id="PF00126">
    <property type="entry name" value="HTH_1"/>
    <property type="match status" value="1"/>
</dbReference>
<evidence type="ECO:0000256" key="3">
    <source>
        <dbReference type="ARBA" id="ARBA00023125"/>
    </source>
</evidence>
<proteinExistence type="inferred from homology"/>
<evidence type="ECO:0000313" key="8">
    <source>
        <dbReference type="Proteomes" id="UP000680679"/>
    </source>
</evidence>